<feature type="domain" description="ABC transporter" evidence="9">
    <location>
        <begin position="268"/>
        <end position="513"/>
    </location>
</feature>
<keyword evidence="1" id="KW-0813">Transport</keyword>
<keyword evidence="3" id="KW-0762">Sugar transport</keyword>
<dbReference type="SMART" id="SM00382">
    <property type="entry name" value="AAA"/>
    <property type="match status" value="2"/>
</dbReference>
<dbReference type="SUPFAM" id="SSF52540">
    <property type="entry name" value="P-loop containing nucleoside triphosphate hydrolases"/>
    <property type="match status" value="2"/>
</dbReference>
<dbReference type="RefSeq" id="WP_101394620.1">
    <property type="nucleotide sequence ID" value="NZ_PJNE01000001.1"/>
</dbReference>
<keyword evidence="6 10" id="KW-0067">ATP-binding</keyword>
<feature type="domain" description="ABC transporter" evidence="9">
    <location>
        <begin position="18"/>
        <end position="254"/>
    </location>
</feature>
<evidence type="ECO:0000256" key="4">
    <source>
        <dbReference type="ARBA" id="ARBA00022737"/>
    </source>
</evidence>
<dbReference type="AlphaFoldDB" id="A0A2N3YGK7"/>
<keyword evidence="8" id="KW-0472">Membrane</keyword>
<evidence type="ECO:0000256" key="8">
    <source>
        <dbReference type="ARBA" id="ARBA00023136"/>
    </source>
</evidence>
<dbReference type="Pfam" id="PF00005">
    <property type="entry name" value="ABC_tran"/>
    <property type="match status" value="2"/>
</dbReference>
<evidence type="ECO:0000256" key="5">
    <source>
        <dbReference type="ARBA" id="ARBA00022741"/>
    </source>
</evidence>
<organism evidence="10 11">
    <name type="scientific">Phycicoccus duodecadis</name>
    <dbReference type="NCBI Taxonomy" id="173053"/>
    <lineage>
        <taxon>Bacteria</taxon>
        <taxon>Bacillati</taxon>
        <taxon>Actinomycetota</taxon>
        <taxon>Actinomycetes</taxon>
        <taxon>Micrococcales</taxon>
        <taxon>Intrasporangiaceae</taxon>
        <taxon>Phycicoccus</taxon>
    </lineage>
</organism>
<dbReference type="InterPro" id="IPR017871">
    <property type="entry name" value="ABC_transporter-like_CS"/>
</dbReference>
<keyword evidence="2" id="KW-1003">Cell membrane</keyword>
<comment type="caution">
    <text evidence="10">The sequence shown here is derived from an EMBL/GenBank/DDBJ whole genome shotgun (WGS) entry which is preliminary data.</text>
</comment>
<keyword evidence="4" id="KW-0677">Repeat</keyword>
<evidence type="ECO:0000256" key="3">
    <source>
        <dbReference type="ARBA" id="ARBA00022597"/>
    </source>
</evidence>
<evidence type="ECO:0000256" key="2">
    <source>
        <dbReference type="ARBA" id="ARBA00022475"/>
    </source>
</evidence>
<protein>
    <submittedName>
        <fullName evidence="10">Monosaccharide ABC transporter ATP-binding protein (CUT2 family)</fullName>
    </submittedName>
</protein>
<evidence type="ECO:0000256" key="7">
    <source>
        <dbReference type="ARBA" id="ARBA00022967"/>
    </source>
</evidence>
<gene>
    <name evidence="10" type="ORF">ATL31_0785</name>
</gene>
<dbReference type="InterPro" id="IPR050107">
    <property type="entry name" value="ABC_carbohydrate_import_ATPase"/>
</dbReference>
<evidence type="ECO:0000256" key="1">
    <source>
        <dbReference type="ARBA" id="ARBA00022448"/>
    </source>
</evidence>
<dbReference type="PROSITE" id="PS50893">
    <property type="entry name" value="ABC_TRANSPORTER_2"/>
    <property type="match status" value="2"/>
</dbReference>
<dbReference type="EMBL" id="PJNE01000001">
    <property type="protein sequence ID" value="PKW25981.1"/>
    <property type="molecule type" value="Genomic_DNA"/>
</dbReference>
<proteinExistence type="predicted"/>
<dbReference type="Proteomes" id="UP000233781">
    <property type="component" value="Unassembled WGS sequence"/>
</dbReference>
<name>A0A2N3YGK7_9MICO</name>
<sequence>MTDVTVPEPPSRPEVPLIEARSVSKSFGAVQALREVSVQFRGGEVHGLVGANGAGKSTLLNVLAGALSPSGGVVLVDGQEAEIGGPREADALGFAFIHQELALVPDFSAVDNMTLGLRGTSRFGVGSRRERARVSREIAERLGMGFNLRRPVRQLSPAERGLVAIGRALARDARFIAMDEPTAALSDVECQRLFRIVRDLARDGVSVAYVSHRLNEIEELSDRVTVFKDGQVTGRFERGGYGRAELIRGITGQEQGLELRRSLAPVAADAGVLLRAEHLADGSLVRDVSFEVREGEIVGLAGVVGAGRSETLSLVFGDRRPVAGRMELGGEPYQPHGVRAAIRQGVALVPEERRSQALVMEDSIRSNITLGNWRSMRAVKALPFVSDRRAQAVAVGMKDSLAIKAGDTRTEVRKLSGGNQQKVVFARWLARDSRLLLLDEPTRGVDIGARQQIWQTAEDFAAAGNGVVVVSSELEELSVCHRVAVMVEGRTVAELVGPGVTEEQMLSVIYEHTHASTGSQEDPR</sequence>
<dbReference type="OrthoDB" id="39350at2"/>
<keyword evidence="5" id="KW-0547">Nucleotide-binding</keyword>
<evidence type="ECO:0000313" key="10">
    <source>
        <dbReference type="EMBL" id="PKW25981.1"/>
    </source>
</evidence>
<dbReference type="GO" id="GO:0005524">
    <property type="term" value="F:ATP binding"/>
    <property type="evidence" value="ECO:0007669"/>
    <property type="project" value="UniProtKB-KW"/>
</dbReference>
<dbReference type="InterPro" id="IPR003593">
    <property type="entry name" value="AAA+_ATPase"/>
</dbReference>
<dbReference type="CDD" id="cd03215">
    <property type="entry name" value="ABC_Carb_Monos_II"/>
    <property type="match status" value="1"/>
</dbReference>
<dbReference type="Gene3D" id="3.40.50.300">
    <property type="entry name" value="P-loop containing nucleotide triphosphate hydrolases"/>
    <property type="match status" value="2"/>
</dbReference>
<dbReference type="GO" id="GO:0016887">
    <property type="term" value="F:ATP hydrolysis activity"/>
    <property type="evidence" value="ECO:0007669"/>
    <property type="project" value="InterPro"/>
</dbReference>
<evidence type="ECO:0000256" key="6">
    <source>
        <dbReference type="ARBA" id="ARBA00022840"/>
    </source>
</evidence>
<dbReference type="CDD" id="cd03216">
    <property type="entry name" value="ABC_Carb_Monos_I"/>
    <property type="match status" value="1"/>
</dbReference>
<dbReference type="InterPro" id="IPR027417">
    <property type="entry name" value="P-loop_NTPase"/>
</dbReference>
<dbReference type="InterPro" id="IPR003439">
    <property type="entry name" value="ABC_transporter-like_ATP-bd"/>
</dbReference>
<accession>A0A2N3YGK7</accession>
<evidence type="ECO:0000259" key="9">
    <source>
        <dbReference type="PROSITE" id="PS50893"/>
    </source>
</evidence>
<keyword evidence="7" id="KW-1278">Translocase</keyword>
<reference evidence="10 11" key="1">
    <citation type="submission" date="2017-12" db="EMBL/GenBank/DDBJ databases">
        <title>Sequencing the genomes of 1000 Actinobacteria strains.</title>
        <authorList>
            <person name="Klenk H.-P."/>
        </authorList>
    </citation>
    <scope>NUCLEOTIDE SEQUENCE [LARGE SCALE GENOMIC DNA]</scope>
    <source>
        <strain evidence="10 11">DSM 12806</strain>
    </source>
</reference>
<keyword evidence="11" id="KW-1185">Reference proteome</keyword>
<dbReference type="PANTHER" id="PTHR43790">
    <property type="entry name" value="CARBOHYDRATE TRANSPORT ATP-BINDING PROTEIN MG119-RELATED"/>
    <property type="match status" value="1"/>
</dbReference>
<evidence type="ECO:0000313" key="11">
    <source>
        <dbReference type="Proteomes" id="UP000233781"/>
    </source>
</evidence>
<dbReference type="PANTHER" id="PTHR43790:SF3">
    <property type="entry name" value="D-ALLOSE IMPORT ATP-BINDING PROTEIN ALSA-RELATED"/>
    <property type="match status" value="1"/>
</dbReference>
<dbReference type="PROSITE" id="PS00211">
    <property type="entry name" value="ABC_TRANSPORTER_1"/>
    <property type="match status" value="1"/>
</dbReference>